<evidence type="ECO:0000256" key="2">
    <source>
        <dbReference type="ARBA" id="ARBA00007362"/>
    </source>
</evidence>
<dbReference type="InterPro" id="IPR037185">
    <property type="entry name" value="EmrE-like"/>
</dbReference>
<dbReference type="EMBL" id="UHJL01000001">
    <property type="protein sequence ID" value="SUQ19141.1"/>
    <property type="molecule type" value="Genomic_DNA"/>
</dbReference>
<dbReference type="PANTHER" id="PTHR32322">
    <property type="entry name" value="INNER MEMBRANE TRANSPORTER"/>
    <property type="match status" value="1"/>
</dbReference>
<organism evidence="9 10">
    <name type="scientific">Fibrobacter succinogenes</name>
    <name type="common">Bacteroides succinogenes</name>
    <dbReference type="NCBI Taxonomy" id="833"/>
    <lineage>
        <taxon>Bacteria</taxon>
        <taxon>Pseudomonadati</taxon>
        <taxon>Fibrobacterota</taxon>
        <taxon>Fibrobacteria</taxon>
        <taxon>Fibrobacterales</taxon>
        <taxon>Fibrobacteraceae</taxon>
        <taxon>Fibrobacter</taxon>
    </lineage>
</organism>
<comment type="similarity">
    <text evidence="2">Belongs to the EamA transporter family.</text>
</comment>
<evidence type="ECO:0000256" key="7">
    <source>
        <dbReference type="SAM" id="SignalP"/>
    </source>
</evidence>
<feature type="transmembrane region" description="Helical" evidence="6">
    <location>
        <begin position="76"/>
        <end position="96"/>
    </location>
</feature>
<sequence>MILSSFVSRLPSLKGFALAAASAICYGTNPLGALHLYAQNYSPETVLFYRFFTAAILLFVVILAKGSHFKISFREFRALVAFGFLFAVSSLTYYASFKYMDAGLASTLLFLYPLEVSVLMAIFFKERIKAWTIASIAVSMAGVALLYRGGDGSTLSTVGCLLVFLSSISYAIYMVMANRINLQMGSVKMTFYAICFCLVFLLLYSVTLGSGFPPVFTQASSWGWGFMLGFVPTVLSLIFMVKAVKIIGSTPTAILGALEPVTAVAIGVTVFGETLTTRIIAGIALILGSTMLVAVKK</sequence>
<dbReference type="InterPro" id="IPR050638">
    <property type="entry name" value="AA-Vitamin_Transporters"/>
</dbReference>
<keyword evidence="7" id="KW-0732">Signal</keyword>
<evidence type="ECO:0000256" key="6">
    <source>
        <dbReference type="SAM" id="Phobius"/>
    </source>
</evidence>
<feature type="domain" description="EamA" evidence="8">
    <location>
        <begin position="14"/>
        <end position="147"/>
    </location>
</feature>
<feature type="signal peptide" evidence="7">
    <location>
        <begin position="1"/>
        <end position="19"/>
    </location>
</feature>
<comment type="subcellular location">
    <subcellularLocation>
        <location evidence="1">Membrane</location>
        <topology evidence="1">Multi-pass membrane protein</topology>
    </subcellularLocation>
</comment>
<proteinExistence type="inferred from homology"/>
<evidence type="ECO:0000256" key="4">
    <source>
        <dbReference type="ARBA" id="ARBA00022989"/>
    </source>
</evidence>
<dbReference type="InterPro" id="IPR000620">
    <property type="entry name" value="EamA_dom"/>
</dbReference>
<evidence type="ECO:0000259" key="8">
    <source>
        <dbReference type="Pfam" id="PF00892"/>
    </source>
</evidence>
<accession>A0A380RV22</accession>
<dbReference type="Pfam" id="PF00892">
    <property type="entry name" value="EamA"/>
    <property type="match status" value="2"/>
</dbReference>
<feature type="domain" description="EamA" evidence="8">
    <location>
        <begin position="158"/>
        <end position="294"/>
    </location>
</feature>
<feature type="transmembrane region" description="Helical" evidence="6">
    <location>
        <begin position="278"/>
        <end position="295"/>
    </location>
</feature>
<feature type="transmembrane region" description="Helical" evidence="6">
    <location>
        <begin position="189"/>
        <end position="210"/>
    </location>
</feature>
<reference evidence="9 10" key="1">
    <citation type="submission" date="2017-08" db="EMBL/GenBank/DDBJ databases">
        <authorList>
            <person name="de Groot N.N."/>
        </authorList>
    </citation>
    <scope>NUCLEOTIDE SEQUENCE [LARGE SCALE GENOMIC DNA]</scope>
    <source>
        <strain evidence="9 10">HM2</strain>
    </source>
</reference>
<gene>
    <name evidence="9" type="ORF">SAMN05661053_0368</name>
</gene>
<feature type="transmembrane region" description="Helical" evidence="6">
    <location>
        <begin position="222"/>
        <end position="241"/>
    </location>
</feature>
<dbReference type="SUPFAM" id="SSF103481">
    <property type="entry name" value="Multidrug resistance efflux transporter EmrE"/>
    <property type="match status" value="2"/>
</dbReference>
<evidence type="ECO:0000313" key="9">
    <source>
        <dbReference type="EMBL" id="SUQ19141.1"/>
    </source>
</evidence>
<keyword evidence="3 6" id="KW-0812">Transmembrane</keyword>
<feature type="transmembrane region" description="Helical" evidence="6">
    <location>
        <begin position="102"/>
        <end position="124"/>
    </location>
</feature>
<dbReference type="Gene3D" id="1.10.3730.20">
    <property type="match status" value="1"/>
</dbReference>
<keyword evidence="4 6" id="KW-1133">Transmembrane helix</keyword>
<protein>
    <submittedName>
        <fullName evidence="9">Threonine/homoserine efflux transporter RhtA</fullName>
    </submittedName>
</protein>
<evidence type="ECO:0000256" key="1">
    <source>
        <dbReference type="ARBA" id="ARBA00004141"/>
    </source>
</evidence>
<feature type="transmembrane region" description="Helical" evidence="6">
    <location>
        <begin position="253"/>
        <end position="272"/>
    </location>
</feature>
<evidence type="ECO:0000256" key="3">
    <source>
        <dbReference type="ARBA" id="ARBA00022692"/>
    </source>
</evidence>
<feature type="transmembrane region" description="Helical" evidence="6">
    <location>
        <begin position="155"/>
        <end position="177"/>
    </location>
</feature>
<name>A0A380RV22_FIBSU</name>
<dbReference type="GO" id="GO:0016020">
    <property type="term" value="C:membrane"/>
    <property type="evidence" value="ECO:0007669"/>
    <property type="project" value="UniProtKB-SubCell"/>
</dbReference>
<evidence type="ECO:0000313" key="10">
    <source>
        <dbReference type="Proteomes" id="UP000255423"/>
    </source>
</evidence>
<feature type="chain" id="PRO_5016970687" evidence="7">
    <location>
        <begin position="20"/>
        <end position="297"/>
    </location>
</feature>
<dbReference type="AlphaFoldDB" id="A0A380RV22"/>
<feature type="transmembrane region" description="Helical" evidence="6">
    <location>
        <begin position="47"/>
        <end position="64"/>
    </location>
</feature>
<dbReference type="PANTHER" id="PTHR32322:SF2">
    <property type="entry name" value="EAMA DOMAIN-CONTAINING PROTEIN"/>
    <property type="match status" value="1"/>
</dbReference>
<keyword evidence="5 6" id="KW-0472">Membrane</keyword>
<dbReference type="Proteomes" id="UP000255423">
    <property type="component" value="Unassembled WGS sequence"/>
</dbReference>
<dbReference type="RefSeq" id="WP_109571878.1">
    <property type="nucleotide sequence ID" value="NZ_UHJL01000001.1"/>
</dbReference>
<evidence type="ECO:0000256" key="5">
    <source>
        <dbReference type="ARBA" id="ARBA00023136"/>
    </source>
</evidence>